<dbReference type="RefSeq" id="WP_277864847.1">
    <property type="nucleotide sequence ID" value="NZ_JARRAG010000009.1"/>
</dbReference>
<protein>
    <submittedName>
        <fullName evidence="1">Uncharacterized protein</fullName>
    </submittedName>
</protein>
<sequence>MLELIRQRWNSYVAIRDALAGLPTRKNVEFVGDLRLQLGAIEREMIDLATRQGSEGAGCAFEANAWVVLALPPGKPGDGWSVEALPADARVIPPDEILFPIGVQS</sequence>
<name>A0ABT6FLR9_9BACT</name>
<keyword evidence="2" id="KW-1185">Reference proteome</keyword>
<comment type="caution">
    <text evidence="1">The sequence shown here is derived from an EMBL/GenBank/DDBJ whole genome shotgun (WGS) entry which is preliminary data.</text>
</comment>
<gene>
    <name evidence="1" type="ORF">PZE19_32585</name>
</gene>
<evidence type="ECO:0000313" key="1">
    <source>
        <dbReference type="EMBL" id="MDG3008528.1"/>
    </source>
</evidence>
<dbReference type="EMBL" id="JARRAG010000009">
    <property type="protein sequence ID" value="MDG3008528.1"/>
    <property type="molecule type" value="Genomic_DNA"/>
</dbReference>
<evidence type="ECO:0000313" key="2">
    <source>
        <dbReference type="Proteomes" id="UP001216907"/>
    </source>
</evidence>
<accession>A0ABT6FLR9</accession>
<reference evidence="1 2" key="1">
    <citation type="submission" date="2023-03" db="EMBL/GenBank/DDBJ databases">
        <title>Paludisphaera mucosa sp. nov. a novel planctomycete from northern fen.</title>
        <authorList>
            <person name="Ivanova A."/>
        </authorList>
    </citation>
    <scope>NUCLEOTIDE SEQUENCE [LARGE SCALE GENOMIC DNA]</scope>
    <source>
        <strain evidence="1 2">Pla2</strain>
    </source>
</reference>
<organism evidence="1 2">
    <name type="scientific">Paludisphaera mucosa</name>
    <dbReference type="NCBI Taxonomy" id="3030827"/>
    <lineage>
        <taxon>Bacteria</taxon>
        <taxon>Pseudomonadati</taxon>
        <taxon>Planctomycetota</taxon>
        <taxon>Planctomycetia</taxon>
        <taxon>Isosphaerales</taxon>
        <taxon>Isosphaeraceae</taxon>
        <taxon>Paludisphaera</taxon>
    </lineage>
</organism>
<dbReference type="Proteomes" id="UP001216907">
    <property type="component" value="Unassembled WGS sequence"/>
</dbReference>
<proteinExistence type="predicted"/>